<feature type="region of interest" description="Disordered" evidence="4">
    <location>
        <begin position="179"/>
        <end position="281"/>
    </location>
</feature>
<dbReference type="Proteomes" id="UP000800984">
    <property type="component" value="Unassembled WGS sequence"/>
</dbReference>
<dbReference type="RefSeq" id="WP_166078020.1">
    <property type="nucleotide sequence ID" value="NZ_JAAJBT010000009.1"/>
</dbReference>
<dbReference type="SMART" id="SM00935">
    <property type="entry name" value="OmpH"/>
    <property type="match status" value="1"/>
</dbReference>
<reference evidence="6 7" key="1">
    <citation type="submission" date="2020-02" db="EMBL/GenBank/DDBJ databases">
        <authorList>
            <person name="Chen W.-M."/>
        </authorList>
    </citation>
    <scope>NUCLEOTIDE SEQUENCE [LARGE SCALE GENOMIC DNA]</scope>
    <source>
        <strain evidence="6 7">KDG-16</strain>
    </source>
</reference>
<feature type="chain" id="PRO_5047464975" evidence="5">
    <location>
        <begin position="19"/>
        <end position="281"/>
    </location>
</feature>
<feature type="coiled-coil region" evidence="3">
    <location>
        <begin position="36"/>
        <end position="103"/>
    </location>
</feature>
<accession>A0ABX0I8E2</accession>
<protein>
    <submittedName>
        <fullName evidence="6">OmpH family outer membrane protein</fullName>
    </submittedName>
</protein>
<evidence type="ECO:0000256" key="1">
    <source>
        <dbReference type="ARBA" id="ARBA00009091"/>
    </source>
</evidence>
<evidence type="ECO:0000256" key="3">
    <source>
        <dbReference type="SAM" id="Coils"/>
    </source>
</evidence>
<dbReference type="InterPro" id="IPR024930">
    <property type="entry name" value="Skp_dom_sf"/>
</dbReference>
<organism evidence="6 7">
    <name type="scientific">Flavobacterium difficile</name>
    <dbReference type="NCBI Taxonomy" id="2709659"/>
    <lineage>
        <taxon>Bacteria</taxon>
        <taxon>Pseudomonadati</taxon>
        <taxon>Bacteroidota</taxon>
        <taxon>Flavobacteriia</taxon>
        <taxon>Flavobacteriales</taxon>
        <taxon>Flavobacteriaceae</taxon>
        <taxon>Flavobacterium</taxon>
    </lineage>
</organism>
<dbReference type="SUPFAM" id="SSF111384">
    <property type="entry name" value="OmpH-like"/>
    <property type="match status" value="1"/>
</dbReference>
<gene>
    <name evidence="6" type="ORF">G4D72_12270</name>
</gene>
<dbReference type="EMBL" id="JAAJBT010000009">
    <property type="protein sequence ID" value="NHM02882.1"/>
    <property type="molecule type" value="Genomic_DNA"/>
</dbReference>
<evidence type="ECO:0000313" key="6">
    <source>
        <dbReference type="EMBL" id="NHM02882.1"/>
    </source>
</evidence>
<proteinExistence type="inferred from homology"/>
<comment type="similarity">
    <text evidence="1">Belongs to the Skp family.</text>
</comment>
<dbReference type="PANTHER" id="PTHR35089:SF1">
    <property type="entry name" value="CHAPERONE PROTEIN SKP"/>
    <property type="match status" value="1"/>
</dbReference>
<evidence type="ECO:0000256" key="5">
    <source>
        <dbReference type="SAM" id="SignalP"/>
    </source>
</evidence>
<evidence type="ECO:0000313" key="7">
    <source>
        <dbReference type="Proteomes" id="UP000800984"/>
    </source>
</evidence>
<dbReference type="Gene3D" id="3.30.910.20">
    <property type="entry name" value="Skp domain"/>
    <property type="match status" value="1"/>
</dbReference>
<feature type="compositionally biased region" description="Basic and acidic residues" evidence="4">
    <location>
        <begin position="179"/>
        <end position="194"/>
    </location>
</feature>
<keyword evidence="2 5" id="KW-0732">Signal</keyword>
<feature type="signal peptide" evidence="5">
    <location>
        <begin position="1"/>
        <end position="18"/>
    </location>
</feature>
<sequence>MKKYFVLLFSFVLFVAQAQKTTKIGYIDMEYILEKVPEYAEAKNQLEQKANTWKQEIETKKNEIKKLKDALASEKVLLTKELINDKEEEINVLEKEMLEYQQKRFGPQGDLIIQKSALVKPIQDQVFNIVQDIAAQRNYDFIFDKSSDLTMLFTAERFDISDFVLKALERAGKKVELSKKQQKIQDAKEKREFDTTENPEILEKEKKVQATKDEREQKLQERKDAAAAKKKEADDKRAELLKTRAEARQKLLDEQKAKREALNKKKEEKKEDNKNQEPIKN</sequence>
<dbReference type="InterPro" id="IPR005632">
    <property type="entry name" value="Chaperone_Skp"/>
</dbReference>
<keyword evidence="3" id="KW-0175">Coiled coil</keyword>
<name>A0ABX0I8E2_9FLAO</name>
<evidence type="ECO:0000256" key="2">
    <source>
        <dbReference type="ARBA" id="ARBA00022729"/>
    </source>
</evidence>
<keyword evidence="7" id="KW-1185">Reference proteome</keyword>
<feature type="compositionally biased region" description="Basic and acidic residues" evidence="4">
    <location>
        <begin position="201"/>
        <end position="281"/>
    </location>
</feature>
<dbReference type="Pfam" id="PF03938">
    <property type="entry name" value="OmpH"/>
    <property type="match status" value="1"/>
</dbReference>
<dbReference type="PANTHER" id="PTHR35089">
    <property type="entry name" value="CHAPERONE PROTEIN SKP"/>
    <property type="match status" value="1"/>
</dbReference>
<comment type="caution">
    <text evidence="6">The sequence shown here is derived from an EMBL/GenBank/DDBJ whole genome shotgun (WGS) entry which is preliminary data.</text>
</comment>
<evidence type="ECO:0000256" key="4">
    <source>
        <dbReference type="SAM" id="MobiDB-lite"/>
    </source>
</evidence>